<keyword evidence="3" id="KW-1185">Reference proteome</keyword>
<evidence type="ECO:0000313" key="3">
    <source>
        <dbReference type="Proteomes" id="UP000006201"/>
    </source>
</evidence>
<dbReference type="STRING" id="87626.PTD2_14049"/>
<comment type="caution">
    <text evidence="2">The sequence shown here is derived from an EMBL/GenBank/DDBJ whole genome shotgun (WGS) entry which is preliminary data.</text>
</comment>
<sequence length="290" mass="32216">MPLTLDMTKVESSLDGFTIPPRPEMLKQIQEEVAKEVPNIKDIAACINQDVGIAGFTLKVVNSPLFSLPRKISTIEHACMFLGLNRLIKLVNSIVLRFTLSEGSEDIFTQKLWNSATKIGNASLALAQHLDLGTNFADDCYTLGLFHNAGMALILAQTAEYPALLRQAYIEGATIGEFEEDHFETSHEVLGFLIAQTWGLDSSLCSVIAYHHSPMIMLATGEQPEKEMFAILKLAEHMVGATELLYGINPDSEWERYSVQILDVLHLEEFQLLDLGEVLHQAGIDNVYHT</sequence>
<dbReference type="PANTHER" id="PTHR33525:SF6">
    <property type="entry name" value="HDOD DOMAIN-CONTAINING PROTEIN"/>
    <property type="match status" value="1"/>
</dbReference>
<accession>A4C7J4</accession>
<dbReference type="InterPro" id="IPR052340">
    <property type="entry name" value="RNase_Y/CdgJ"/>
</dbReference>
<reference evidence="2 3" key="1">
    <citation type="submission" date="2006-02" db="EMBL/GenBank/DDBJ databases">
        <authorList>
            <person name="Moran M.A."/>
            <person name="Kjelleberg S."/>
            <person name="Egan S."/>
            <person name="Saunders N."/>
            <person name="Thomas T."/>
            <person name="Ferriera S."/>
            <person name="Johnson J."/>
            <person name="Kravitz S."/>
            <person name="Halpern A."/>
            <person name="Remington K."/>
            <person name="Beeson K."/>
            <person name="Tran B."/>
            <person name="Rogers Y.-H."/>
            <person name="Friedman R."/>
            <person name="Venter J.C."/>
        </authorList>
    </citation>
    <scope>NUCLEOTIDE SEQUENCE [LARGE SCALE GENOMIC DNA]</scope>
    <source>
        <strain evidence="2 3">D2</strain>
    </source>
</reference>
<evidence type="ECO:0000259" key="1">
    <source>
        <dbReference type="PROSITE" id="PS51833"/>
    </source>
</evidence>
<dbReference type="eggNOG" id="COG1639">
    <property type="taxonomic scope" value="Bacteria"/>
</dbReference>
<feature type="domain" description="HDOD" evidence="1">
    <location>
        <begin position="19"/>
        <end position="214"/>
    </location>
</feature>
<dbReference type="OrthoDB" id="9784953at2"/>
<name>A4C7J4_9GAMM</name>
<dbReference type="Proteomes" id="UP000006201">
    <property type="component" value="Unassembled WGS sequence"/>
</dbReference>
<dbReference type="AlphaFoldDB" id="A4C7J4"/>
<proteinExistence type="predicted"/>
<protein>
    <submittedName>
        <fullName evidence="2">Predicted signal transduction protein</fullName>
    </submittedName>
</protein>
<dbReference type="SUPFAM" id="SSF109604">
    <property type="entry name" value="HD-domain/PDEase-like"/>
    <property type="match status" value="1"/>
</dbReference>
<organism evidence="2 3">
    <name type="scientific">Pseudoalteromonas tunicata D2</name>
    <dbReference type="NCBI Taxonomy" id="87626"/>
    <lineage>
        <taxon>Bacteria</taxon>
        <taxon>Pseudomonadati</taxon>
        <taxon>Pseudomonadota</taxon>
        <taxon>Gammaproteobacteria</taxon>
        <taxon>Alteromonadales</taxon>
        <taxon>Pseudoalteromonadaceae</taxon>
        <taxon>Pseudoalteromonas</taxon>
    </lineage>
</organism>
<dbReference type="InterPro" id="IPR013976">
    <property type="entry name" value="HDOD"/>
</dbReference>
<dbReference type="Gene3D" id="1.10.3210.10">
    <property type="entry name" value="Hypothetical protein af1432"/>
    <property type="match status" value="1"/>
</dbReference>
<dbReference type="Pfam" id="PF08668">
    <property type="entry name" value="HDOD"/>
    <property type="match status" value="1"/>
</dbReference>
<evidence type="ECO:0000313" key="2">
    <source>
        <dbReference type="EMBL" id="EAR29948.1"/>
    </source>
</evidence>
<dbReference type="EMBL" id="AAOH01000002">
    <property type="protein sequence ID" value="EAR29948.1"/>
    <property type="molecule type" value="Genomic_DNA"/>
</dbReference>
<dbReference type="HOGENOM" id="CLU_048246_2_1_6"/>
<dbReference type="RefSeq" id="WP_009837821.1">
    <property type="nucleotide sequence ID" value="NZ_AAOH01000002.1"/>
</dbReference>
<gene>
    <name evidence="2" type="ORF">PTD2_14049</name>
</gene>
<dbReference type="PANTHER" id="PTHR33525">
    <property type="match status" value="1"/>
</dbReference>
<dbReference type="PROSITE" id="PS51833">
    <property type="entry name" value="HDOD"/>
    <property type="match status" value="1"/>
</dbReference>